<evidence type="ECO:0000256" key="1">
    <source>
        <dbReference type="ARBA" id="ARBA00005898"/>
    </source>
</evidence>
<feature type="region of interest" description="Disordered" evidence="3">
    <location>
        <begin position="495"/>
        <end position="519"/>
    </location>
</feature>
<dbReference type="UniPathway" id="UPA00219"/>
<evidence type="ECO:0000256" key="3">
    <source>
        <dbReference type="SAM" id="MobiDB-lite"/>
    </source>
</evidence>
<dbReference type="SUPFAM" id="SSF63418">
    <property type="entry name" value="MurE/MurF N-terminal domain"/>
    <property type="match status" value="1"/>
</dbReference>
<dbReference type="InterPro" id="IPR036615">
    <property type="entry name" value="Mur_ligase_C_dom_sf"/>
</dbReference>
<dbReference type="Gene3D" id="3.40.1190.10">
    <property type="entry name" value="Mur-like, catalytic domain"/>
    <property type="match status" value="1"/>
</dbReference>
<dbReference type="PANTHER" id="PTHR23135">
    <property type="entry name" value="MUR LIGASE FAMILY MEMBER"/>
    <property type="match status" value="1"/>
</dbReference>
<dbReference type="Pfam" id="PF08245">
    <property type="entry name" value="Mur_ligase_M"/>
    <property type="match status" value="1"/>
</dbReference>
<dbReference type="Proteomes" id="UP000241771">
    <property type="component" value="Unassembled WGS sequence"/>
</dbReference>
<dbReference type="InterPro" id="IPR036565">
    <property type="entry name" value="Mur-like_cat_sf"/>
</dbReference>
<evidence type="ECO:0000259" key="5">
    <source>
        <dbReference type="Pfam" id="PF08245"/>
    </source>
</evidence>
<dbReference type="GO" id="GO:0071555">
    <property type="term" value="P:cell wall organization"/>
    <property type="evidence" value="ECO:0007669"/>
    <property type="project" value="UniProtKB-KW"/>
</dbReference>
<organism evidence="6 7">
    <name type="scientific">Photobacterium sanctipauli</name>
    <dbReference type="NCBI Taxonomy" id="1342794"/>
    <lineage>
        <taxon>Bacteria</taxon>
        <taxon>Pseudomonadati</taxon>
        <taxon>Pseudomonadota</taxon>
        <taxon>Gammaproteobacteria</taxon>
        <taxon>Vibrionales</taxon>
        <taxon>Vibrionaceae</taxon>
        <taxon>Photobacterium</taxon>
    </lineage>
</organism>
<keyword evidence="2" id="KW-0131">Cell cycle</keyword>
<keyword evidence="2" id="KW-0961">Cell wall biogenesis/degradation</keyword>
<comment type="subcellular location">
    <subcellularLocation>
        <location evidence="2">Cytoplasm</location>
    </subcellularLocation>
</comment>
<reference evidence="6 7" key="1">
    <citation type="submission" date="2018-01" db="EMBL/GenBank/DDBJ databases">
        <title>Whole genome sequencing of Histamine producing bacteria.</title>
        <authorList>
            <person name="Butler K."/>
        </authorList>
    </citation>
    <scope>NUCLEOTIDE SEQUENCE [LARGE SCALE GENOMIC DNA]</scope>
    <source>
        <strain evidence="6 7">DSM 100436</strain>
    </source>
</reference>
<dbReference type="InterPro" id="IPR004101">
    <property type="entry name" value="Mur_ligase_C"/>
</dbReference>
<keyword evidence="7" id="KW-1185">Reference proteome</keyword>
<proteinExistence type="inferred from homology"/>
<accession>A0A2T3NUL5</accession>
<evidence type="ECO:0000313" key="7">
    <source>
        <dbReference type="Proteomes" id="UP000241771"/>
    </source>
</evidence>
<dbReference type="GO" id="GO:0009252">
    <property type="term" value="P:peptidoglycan biosynthetic process"/>
    <property type="evidence" value="ECO:0007669"/>
    <property type="project" value="UniProtKB-UniPathway"/>
</dbReference>
<evidence type="ECO:0000259" key="4">
    <source>
        <dbReference type="Pfam" id="PF02875"/>
    </source>
</evidence>
<comment type="similarity">
    <text evidence="1">Belongs to the MurCDEF family. MurE subfamily.</text>
</comment>
<feature type="compositionally biased region" description="Basic and acidic residues" evidence="3">
    <location>
        <begin position="497"/>
        <end position="506"/>
    </location>
</feature>
<dbReference type="PANTHER" id="PTHR23135:SF4">
    <property type="entry name" value="UDP-N-ACETYLMURAMOYL-L-ALANYL-D-GLUTAMATE--2,6-DIAMINOPIMELATE LIGASE MURE HOMOLOG, CHLOROPLASTIC"/>
    <property type="match status" value="1"/>
</dbReference>
<comment type="pathway">
    <text evidence="2">Cell wall biogenesis; peptidoglycan biosynthesis.</text>
</comment>
<dbReference type="RefSeq" id="WP_081878844.1">
    <property type="nucleotide sequence ID" value="NZ_JGVO01000089.1"/>
</dbReference>
<sequence>MNTISPPTGKQQLVGKFLAMQSPLELLQRLPVRNFKTHSQKIEHGDVFVCRQGLTWDSHLSVDDAIKRGAVAVIANRPLDVDIPCIVTPSHSSSISLINQFYQYPQDTIKHIGVTGTNGKTTVAYCLNSLFNQETPSAYTGTLGSYFGDAHFPLDNTTPDAITLLNLFHRMQQNDITHHVMEVSSHALSQDRVSIVDFDAVLITNIGTDHLDYHKSREDYIQAKLRLIDRLKPNGVAVINLDDDLAAAMIERCRSRARVVTFSHQNENADLVASKLKASCEGGEYEVRYQHHKCHVKTNLPFMFNIEKTLAMLAMMVALEAPLGVAVSRLSTLKPAPGRCEVYRLPNQARAIIDYAHNQDSLSNLLMNVRQHSHKGRIYTVIGVTGDRLGDAAEIGKLCSLHSDHVFFTTDNPLGVCQDALFAALTSQVEGNNATVVYDRALCIKKAVSCLAEGDVLLLCGKGHETHQYISSNKNEASPYIGDLAALMSASKQNVWHGEHQRETGEQHIPQPESTEDQQ</sequence>
<keyword evidence="2" id="KW-0573">Peptidoglycan synthesis</keyword>
<feature type="domain" description="Mur ligase C-terminal" evidence="4">
    <location>
        <begin position="338"/>
        <end position="463"/>
    </location>
</feature>
<dbReference type="SUPFAM" id="SSF53244">
    <property type="entry name" value="MurD-like peptide ligases, peptide-binding domain"/>
    <property type="match status" value="1"/>
</dbReference>
<dbReference type="InterPro" id="IPR013221">
    <property type="entry name" value="Mur_ligase_cen"/>
</dbReference>
<dbReference type="Gene3D" id="3.40.1390.10">
    <property type="entry name" value="MurE/MurF, N-terminal domain"/>
    <property type="match status" value="1"/>
</dbReference>
<evidence type="ECO:0000313" key="6">
    <source>
        <dbReference type="EMBL" id="PSW19925.1"/>
    </source>
</evidence>
<keyword evidence="2" id="KW-0133">Cell shape</keyword>
<keyword evidence="2" id="KW-0132">Cell division</keyword>
<comment type="caution">
    <text evidence="6">The sequence shown here is derived from an EMBL/GenBank/DDBJ whole genome shotgun (WGS) entry which is preliminary data.</text>
</comment>
<dbReference type="EMBL" id="PYMA01000005">
    <property type="protein sequence ID" value="PSW19925.1"/>
    <property type="molecule type" value="Genomic_DNA"/>
</dbReference>
<dbReference type="GO" id="GO:0008360">
    <property type="term" value="P:regulation of cell shape"/>
    <property type="evidence" value="ECO:0007669"/>
    <property type="project" value="UniProtKB-KW"/>
</dbReference>
<feature type="domain" description="Mur ligase central" evidence="5">
    <location>
        <begin position="114"/>
        <end position="315"/>
    </location>
</feature>
<dbReference type="Pfam" id="PF02875">
    <property type="entry name" value="Mur_ligase_C"/>
    <property type="match status" value="1"/>
</dbReference>
<dbReference type="GO" id="GO:0005737">
    <property type="term" value="C:cytoplasm"/>
    <property type="evidence" value="ECO:0007669"/>
    <property type="project" value="UniProtKB-SubCell"/>
</dbReference>
<dbReference type="InterPro" id="IPR005761">
    <property type="entry name" value="UDP-N-AcMur-Glu-dNH2Pim_ligase"/>
</dbReference>
<dbReference type="NCBIfam" id="TIGR01085">
    <property type="entry name" value="murE"/>
    <property type="match status" value="1"/>
</dbReference>
<dbReference type="InterPro" id="IPR035911">
    <property type="entry name" value="MurE/MurF_N"/>
</dbReference>
<evidence type="ECO:0000256" key="2">
    <source>
        <dbReference type="RuleBase" id="RU004135"/>
    </source>
</evidence>
<dbReference type="OrthoDB" id="5898051at2"/>
<name>A0A2T3NUL5_9GAMM</name>
<dbReference type="GO" id="GO:0051301">
    <property type="term" value="P:cell division"/>
    <property type="evidence" value="ECO:0007669"/>
    <property type="project" value="UniProtKB-KW"/>
</dbReference>
<dbReference type="GO" id="GO:0016881">
    <property type="term" value="F:acid-amino acid ligase activity"/>
    <property type="evidence" value="ECO:0007669"/>
    <property type="project" value="InterPro"/>
</dbReference>
<gene>
    <name evidence="6" type="ORF">C9I98_10735</name>
</gene>
<dbReference type="GO" id="GO:0005524">
    <property type="term" value="F:ATP binding"/>
    <property type="evidence" value="ECO:0007669"/>
    <property type="project" value="InterPro"/>
</dbReference>
<dbReference type="Gene3D" id="3.90.190.20">
    <property type="entry name" value="Mur ligase, C-terminal domain"/>
    <property type="match status" value="1"/>
</dbReference>
<dbReference type="SUPFAM" id="SSF53623">
    <property type="entry name" value="MurD-like peptide ligases, catalytic domain"/>
    <property type="match status" value="1"/>
</dbReference>
<dbReference type="AlphaFoldDB" id="A0A2T3NUL5"/>
<keyword evidence="6" id="KW-0436">Ligase</keyword>
<protein>
    <submittedName>
        <fullName evidence="6">UDP-N-acetylmuramoyl-L-alanyl-D-glutamate--2, 6-diaminopimelate ligase</fullName>
    </submittedName>
</protein>